<evidence type="ECO:0000256" key="9">
    <source>
        <dbReference type="HAMAP-Rule" id="MF_00232"/>
    </source>
</evidence>
<evidence type="ECO:0000256" key="2">
    <source>
        <dbReference type="ARBA" id="ARBA00010397"/>
    </source>
</evidence>
<dbReference type="InterPro" id="IPR016190">
    <property type="entry name" value="Transl_init_fac_IF2/IF5_Zn-bd"/>
</dbReference>
<evidence type="ECO:0000256" key="3">
    <source>
        <dbReference type="ARBA" id="ARBA00011243"/>
    </source>
</evidence>
<dbReference type="InterPro" id="IPR004458">
    <property type="entry name" value="TIF2_bsu_arc"/>
</dbReference>
<evidence type="ECO:0000256" key="4">
    <source>
        <dbReference type="ARBA" id="ARBA00022314"/>
    </source>
</evidence>
<dbReference type="Gene3D" id="3.30.30.170">
    <property type="match status" value="1"/>
</dbReference>
<dbReference type="Proteomes" id="UP000643554">
    <property type="component" value="Unassembled WGS sequence"/>
</dbReference>
<comment type="caution">
    <text evidence="11">The sequence shown here is derived from an EMBL/GenBank/DDBJ whole genome shotgun (WGS) entry which is preliminary data.</text>
</comment>
<protein>
    <recommendedName>
        <fullName evidence="4 9">Translation initiation factor 2 subunit beta</fullName>
    </recommendedName>
    <alternativeName>
        <fullName evidence="7 9">aIF2-beta</fullName>
    </alternativeName>
    <alternativeName>
        <fullName evidence="8 9">eIF-2-beta</fullName>
    </alternativeName>
</protein>
<dbReference type="HAMAP" id="MF_00232">
    <property type="entry name" value="eIF_2_beta"/>
    <property type="match status" value="1"/>
</dbReference>
<dbReference type="NCBIfam" id="TIGR00311">
    <property type="entry name" value="aIF-2beta"/>
    <property type="match status" value="1"/>
</dbReference>
<evidence type="ECO:0000256" key="5">
    <source>
        <dbReference type="ARBA" id="ARBA00022540"/>
    </source>
</evidence>
<dbReference type="InterPro" id="IPR045196">
    <property type="entry name" value="IF2/IF5"/>
</dbReference>
<keyword evidence="5 9" id="KW-0396">Initiation factor</keyword>
<comment type="similarity">
    <text evidence="2 9">Belongs to the eIF-2-beta/eIF-5 family.</text>
</comment>
<dbReference type="SUPFAM" id="SSF75689">
    <property type="entry name" value="Zinc-binding domain of translation initiation factor 2 beta"/>
    <property type="match status" value="1"/>
</dbReference>
<feature type="domain" description="Translation initiation factor IF2/IF5" evidence="10">
    <location>
        <begin position="29"/>
        <end position="136"/>
    </location>
</feature>
<sequence>MSMENKIYYDYETLLKRAFSQLPEEVFKDIRFEVPPAESIVEGNRTVIKNFRDIAKVINRDIQFFAKYIMRELGTAGNVEGQRLILQGKFSNYLINKKIKEFIEEYVLCEECGKPDTKIIKEGRLHFLKCMACGAIKPIKLI</sequence>
<evidence type="ECO:0000259" key="10">
    <source>
        <dbReference type="SMART" id="SM00653"/>
    </source>
</evidence>
<gene>
    <name evidence="9" type="primary">eif2b</name>
    <name evidence="11" type="ORF">EYH15_04430</name>
</gene>
<reference evidence="11" key="1">
    <citation type="journal article" date="2020" name="ISME J.">
        <title>Gammaproteobacteria mediating utilization of methyl-, sulfur- and petroleum organic compounds in deep ocean hydrothermal plumes.</title>
        <authorList>
            <person name="Zhou Z."/>
            <person name="Liu Y."/>
            <person name="Pan J."/>
            <person name="Cron B.R."/>
            <person name="Toner B.M."/>
            <person name="Anantharaman K."/>
            <person name="Breier J.A."/>
            <person name="Dick G.J."/>
            <person name="Li M."/>
        </authorList>
    </citation>
    <scope>NUCLEOTIDE SEQUENCE</scope>
    <source>
        <strain evidence="11">SZUA-1453</strain>
    </source>
</reference>
<accession>A0A832ZBK1</accession>
<dbReference type="FunFam" id="3.30.30.170:FF:000001">
    <property type="entry name" value="Eukaryotic translation initiation factor 2 subunit"/>
    <property type="match status" value="1"/>
</dbReference>
<organism evidence="11 12">
    <name type="scientific">Methanothermococcus okinawensis</name>
    <dbReference type="NCBI Taxonomy" id="155863"/>
    <lineage>
        <taxon>Archaea</taxon>
        <taxon>Methanobacteriati</taxon>
        <taxon>Methanobacteriota</taxon>
        <taxon>Methanomada group</taxon>
        <taxon>Methanococci</taxon>
        <taxon>Methanococcales</taxon>
        <taxon>Methanococcaceae</taxon>
        <taxon>Methanothermococcus</taxon>
    </lineage>
</organism>
<dbReference type="EMBL" id="DQUI01000073">
    <property type="protein sequence ID" value="HIP84715.1"/>
    <property type="molecule type" value="Genomic_DNA"/>
</dbReference>
<dbReference type="SUPFAM" id="SSF100966">
    <property type="entry name" value="Translation initiation factor 2 beta, aIF2beta, N-terminal domain"/>
    <property type="match status" value="1"/>
</dbReference>
<comment type="subunit">
    <text evidence="3 9">Heterotrimer composed of an alpha, a beta and a gamma chain.</text>
</comment>
<dbReference type="InterPro" id="IPR016189">
    <property type="entry name" value="Transl_init_fac_IF2/IF5_N"/>
</dbReference>
<dbReference type="Pfam" id="PF01873">
    <property type="entry name" value="eIF-5_eIF-2B"/>
    <property type="match status" value="1"/>
</dbReference>
<proteinExistence type="inferred from homology"/>
<evidence type="ECO:0000256" key="8">
    <source>
        <dbReference type="ARBA" id="ARBA00032408"/>
    </source>
</evidence>
<evidence type="ECO:0000313" key="11">
    <source>
        <dbReference type="EMBL" id="HIP84715.1"/>
    </source>
</evidence>
<dbReference type="PANTHER" id="PTHR23001:SF3">
    <property type="entry name" value="EUKARYOTIC TRANSLATION INITIATION FACTOR 2 SUBUNIT 2"/>
    <property type="match status" value="1"/>
</dbReference>
<comment type="function">
    <text evidence="1 9">eIF-2 functions in the early steps of protein synthesis by forming a ternary complex with GTP and initiator tRNA.</text>
</comment>
<evidence type="ECO:0000256" key="1">
    <source>
        <dbReference type="ARBA" id="ARBA00003323"/>
    </source>
</evidence>
<evidence type="ECO:0000256" key="6">
    <source>
        <dbReference type="ARBA" id="ARBA00022917"/>
    </source>
</evidence>
<evidence type="ECO:0000313" key="12">
    <source>
        <dbReference type="Proteomes" id="UP000643554"/>
    </source>
</evidence>
<keyword evidence="6 9" id="KW-0648">Protein biosynthesis</keyword>
<dbReference type="InterPro" id="IPR002735">
    <property type="entry name" value="Transl_init_fac_IF2/IF5_dom"/>
</dbReference>
<name>A0A832ZBK1_9EURY</name>
<dbReference type="SMART" id="SM00653">
    <property type="entry name" value="eIF2B_5"/>
    <property type="match status" value="1"/>
</dbReference>
<dbReference type="NCBIfam" id="NF003067">
    <property type="entry name" value="PRK03988.1"/>
    <property type="match status" value="1"/>
</dbReference>
<evidence type="ECO:0000256" key="7">
    <source>
        <dbReference type="ARBA" id="ARBA00031466"/>
    </source>
</evidence>
<dbReference type="PANTHER" id="PTHR23001">
    <property type="entry name" value="EUKARYOTIC TRANSLATION INITIATION FACTOR"/>
    <property type="match status" value="1"/>
</dbReference>
<dbReference type="GO" id="GO:0003743">
    <property type="term" value="F:translation initiation factor activity"/>
    <property type="evidence" value="ECO:0007669"/>
    <property type="project" value="UniProtKB-UniRule"/>
</dbReference>
<dbReference type="AlphaFoldDB" id="A0A832ZBK1"/>